<comment type="caution">
    <text evidence="2">The sequence shown here is derived from an EMBL/GenBank/DDBJ whole genome shotgun (WGS) entry which is preliminary data.</text>
</comment>
<proteinExistence type="predicted"/>
<feature type="region of interest" description="Disordered" evidence="1">
    <location>
        <begin position="86"/>
        <end position="120"/>
    </location>
</feature>
<sequence length="120" mass="13314">MLVTIDLVTKWYQSSWSWRIHGTKAYRRRSEDGANATRDEEDHNDVGRTKAGRGESEIPGAGHGCDAAEVGDFLVPRADATTFPRIGRGETKVDGDGAWKDVTVGGKPRREGERRRSDNE</sequence>
<evidence type="ECO:0000313" key="3">
    <source>
        <dbReference type="Proteomes" id="UP000712600"/>
    </source>
</evidence>
<evidence type="ECO:0000256" key="1">
    <source>
        <dbReference type="SAM" id="MobiDB-lite"/>
    </source>
</evidence>
<organism evidence="2 3">
    <name type="scientific">Brassica cretica</name>
    <name type="common">Mustard</name>
    <dbReference type="NCBI Taxonomy" id="69181"/>
    <lineage>
        <taxon>Eukaryota</taxon>
        <taxon>Viridiplantae</taxon>
        <taxon>Streptophyta</taxon>
        <taxon>Embryophyta</taxon>
        <taxon>Tracheophyta</taxon>
        <taxon>Spermatophyta</taxon>
        <taxon>Magnoliopsida</taxon>
        <taxon>eudicotyledons</taxon>
        <taxon>Gunneridae</taxon>
        <taxon>Pentapetalae</taxon>
        <taxon>rosids</taxon>
        <taxon>malvids</taxon>
        <taxon>Brassicales</taxon>
        <taxon>Brassicaceae</taxon>
        <taxon>Brassiceae</taxon>
        <taxon>Brassica</taxon>
    </lineage>
</organism>
<accession>A0A8S9S156</accession>
<gene>
    <name evidence="2" type="ORF">F2Q69_00027481</name>
</gene>
<dbReference type="AlphaFoldDB" id="A0A8S9S156"/>
<evidence type="ECO:0000313" key="2">
    <source>
        <dbReference type="EMBL" id="KAF3586102.1"/>
    </source>
</evidence>
<feature type="compositionally biased region" description="Basic and acidic residues" evidence="1">
    <location>
        <begin position="108"/>
        <end position="120"/>
    </location>
</feature>
<dbReference type="Proteomes" id="UP000712600">
    <property type="component" value="Unassembled WGS sequence"/>
</dbReference>
<dbReference type="EMBL" id="QGKX02000088">
    <property type="protein sequence ID" value="KAF3586102.1"/>
    <property type="molecule type" value="Genomic_DNA"/>
</dbReference>
<protein>
    <submittedName>
        <fullName evidence="2">Uncharacterized protein</fullName>
    </submittedName>
</protein>
<feature type="region of interest" description="Disordered" evidence="1">
    <location>
        <begin position="23"/>
        <end position="65"/>
    </location>
</feature>
<reference evidence="2" key="1">
    <citation type="submission" date="2019-12" db="EMBL/GenBank/DDBJ databases">
        <title>Genome sequencing and annotation of Brassica cretica.</title>
        <authorList>
            <person name="Studholme D.J."/>
            <person name="Sarris P."/>
        </authorList>
    </citation>
    <scope>NUCLEOTIDE SEQUENCE</scope>
    <source>
        <strain evidence="2">PFS-109/04</strain>
        <tissue evidence="2">Leaf</tissue>
    </source>
</reference>
<feature type="compositionally biased region" description="Basic and acidic residues" evidence="1">
    <location>
        <begin position="87"/>
        <end position="99"/>
    </location>
</feature>
<feature type="compositionally biased region" description="Basic and acidic residues" evidence="1">
    <location>
        <begin position="28"/>
        <end position="56"/>
    </location>
</feature>
<name>A0A8S9S156_BRACR</name>